<reference evidence="1 2" key="1">
    <citation type="submission" date="2020-08" db="EMBL/GenBank/DDBJ databases">
        <title>Genomic Encyclopedia of Type Strains, Phase IV (KMG-IV): sequencing the most valuable type-strain genomes for metagenomic binning, comparative biology and taxonomic classification.</title>
        <authorList>
            <person name="Goeker M."/>
        </authorList>
    </citation>
    <scope>NUCLEOTIDE SEQUENCE [LARGE SCALE GENOMIC DNA]</scope>
    <source>
        <strain evidence="1 2">DSM 26189</strain>
    </source>
</reference>
<keyword evidence="2" id="KW-1185">Reference proteome</keyword>
<name>A0A7W6FRN5_9SPHN</name>
<dbReference type="AlphaFoldDB" id="A0A7W6FRN5"/>
<comment type="caution">
    <text evidence="1">The sequence shown here is derived from an EMBL/GenBank/DDBJ whole genome shotgun (WGS) entry which is preliminary data.</text>
</comment>
<proteinExistence type="predicted"/>
<sequence>MTDSDRLIRRAEAAAYLQERYGLRTSTQTLARRAVEGTGPTYRLAGRTPLYSVSDLNDWAAQQISAPRRSTSDRAAA</sequence>
<dbReference type="EMBL" id="JACIDT010000010">
    <property type="protein sequence ID" value="MBB3927239.1"/>
    <property type="molecule type" value="Genomic_DNA"/>
</dbReference>
<organism evidence="1 2">
    <name type="scientific">Sphingobium jiangsuense</name>
    <dbReference type="NCBI Taxonomy" id="870476"/>
    <lineage>
        <taxon>Bacteria</taxon>
        <taxon>Pseudomonadati</taxon>
        <taxon>Pseudomonadota</taxon>
        <taxon>Alphaproteobacteria</taxon>
        <taxon>Sphingomonadales</taxon>
        <taxon>Sphingomonadaceae</taxon>
        <taxon>Sphingobium</taxon>
    </lineage>
</organism>
<evidence type="ECO:0000313" key="1">
    <source>
        <dbReference type="EMBL" id="MBB3927239.1"/>
    </source>
</evidence>
<evidence type="ECO:0000313" key="2">
    <source>
        <dbReference type="Proteomes" id="UP000571950"/>
    </source>
</evidence>
<gene>
    <name evidence="1" type="ORF">GGR43_002962</name>
</gene>
<dbReference type="Proteomes" id="UP000571950">
    <property type="component" value="Unassembled WGS sequence"/>
</dbReference>
<evidence type="ECO:0008006" key="3">
    <source>
        <dbReference type="Google" id="ProtNLM"/>
    </source>
</evidence>
<protein>
    <recommendedName>
        <fullName evidence="3">DNA-binding protein</fullName>
    </recommendedName>
</protein>
<accession>A0A7W6FRN5</accession>
<dbReference type="RefSeq" id="WP_188072738.1">
    <property type="nucleotide sequence ID" value="NZ_BSPS01000013.1"/>
</dbReference>